<name>A0A0L6UGC7_9BASI</name>
<dbReference type="Gene3D" id="3.30.420.10">
    <property type="entry name" value="Ribonuclease H-like superfamily/Ribonuclease H"/>
    <property type="match status" value="1"/>
</dbReference>
<reference evidence="1 2" key="1">
    <citation type="submission" date="2015-08" db="EMBL/GenBank/DDBJ databases">
        <title>Next Generation Sequencing and Analysis of the Genome of Puccinia sorghi L Schw, the Causal Agent of Maize Common Rust.</title>
        <authorList>
            <person name="Rochi L."/>
            <person name="Burguener G."/>
            <person name="Darino M."/>
            <person name="Turjanski A."/>
            <person name="Kreff E."/>
            <person name="Dieguez M.J."/>
            <person name="Sacco F."/>
        </authorList>
    </citation>
    <scope>NUCLEOTIDE SEQUENCE [LARGE SCALE GENOMIC DNA]</scope>
    <source>
        <strain evidence="1 2">RO10H11247</strain>
    </source>
</reference>
<dbReference type="VEuPathDB" id="FungiDB:VP01_6285g1"/>
<gene>
    <name evidence="1" type="ORF">VP01_6285g1</name>
</gene>
<proteinExistence type="predicted"/>
<accession>A0A0L6UGC7</accession>
<dbReference type="EMBL" id="LAVV01011591">
    <property type="protein sequence ID" value="KNZ47614.1"/>
    <property type="molecule type" value="Genomic_DNA"/>
</dbReference>
<dbReference type="Proteomes" id="UP000037035">
    <property type="component" value="Unassembled WGS sequence"/>
</dbReference>
<evidence type="ECO:0000313" key="2">
    <source>
        <dbReference type="Proteomes" id="UP000037035"/>
    </source>
</evidence>
<organism evidence="1 2">
    <name type="scientific">Puccinia sorghi</name>
    <dbReference type="NCBI Taxonomy" id="27349"/>
    <lineage>
        <taxon>Eukaryota</taxon>
        <taxon>Fungi</taxon>
        <taxon>Dikarya</taxon>
        <taxon>Basidiomycota</taxon>
        <taxon>Pucciniomycotina</taxon>
        <taxon>Pucciniomycetes</taxon>
        <taxon>Pucciniales</taxon>
        <taxon>Pucciniaceae</taxon>
        <taxon>Puccinia</taxon>
    </lineage>
</organism>
<dbReference type="AlphaFoldDB" id="A0A0L6UGC7"/>
<sequence>MAVTQDTFNGCQWEDFLQADLIPLMKPHPNPNPILVCDTAKINKTAQIRSICDAAGIQIMYLHTVQSSDLRQ</sequence>
<dbReference type="GO" id="GO:0003676">
    <property type="term" value="F:nucleic acid binding"/>
    <property type="evidence" value="ECO:0007669"/>
    <property type="project" value="InterPro"/>
</dbReference>
<comment type="caution">
    <text evidence="1">The sequence shown here is derived from an EMBL/GenBank/DDBJ whole genome shotgun (WGS) entry which is preliminary data.</text>
</comment>
<dbReference type="InterPro" id="IPR036397">
    <property type="entry name" value="RNaseH_sf"/>
</dbReference>
<evidence type="ECO:0000313" key="1">
    <source>
        <dbReference type="EMBL" id="KNZ47614.1"/>
    </source>
</evidence>
<dbReference type="PANTHER" id="PTHR46564:SF1">
    <property type="entry name" value="TRANSPOSASE"/>
    <property type="match status" value="1"/>
</dbReference>
<keyword evidence="2" id="KW-1185">Reference proteome</keyword>
<dbReference type="PANTHER" id="PTHR46564">
    <property type="entry name" value="TRANSPOSASE"/>
    <property type="match status" value="1"/>
</dbReference>
<evidence type="ECO:0008006" key="3">
    <source>
        <dbReference type="Google" id="ProtNLM"/>
    </source>
</evidence>
<protein>
    <recommendedName>
        <fullName evidence="3">Tc1-like transposase DDE domain-containing protein</fullName>
    </recommendedName>
</protein>